<organism evidence="4 5">
    <name type="scientific">Goodfellowiella coeruleoviolacea</name>
    <dbReference type="NCBI Taxonomy" id="334858"/>
    <lineage>
        <taxon>Bacteria</taxon>
        <taxon>Bacillati</taxon>
        <taxon>Actinomycetota</taxon>
        <taxon>Actinomycetes</taxon>
        <taxon>Pseudonocardiales</taxon>
        <taxon>Pseudonocardiaceae</taxon>
        <taxon>Goodfellowiella</taxon>
    </lineage>
</organism>
<dbReference type="InterPro" id="IPR016181">
    <property type="entry name" value="Acyl_CoA_acyltransferase"/>
</dbReference>
<sequence length="161" mass="17790">MRVRPIEEADRLVVGRLIVDLWGASTVVAHGQTFYPISLPGLLAERGGKVIGLLTYTRTGQTLEIVTLAALNRGRGVGTALVEAVARTARRVGCERLLITTTNDNLDALRFCQRRGFRLCGLRPDAVSRARQSNPEIRLVGEYGITVRDELDLERPVLARR</sequence>
<dbReference type="SUPFAM" id="SSF55729">
    <property type="entry name" value="Acyl-CoA N-acyltransferases (Nat)"/>
    <property type="match status" value="1"/>
</dbReference>
<dbReference type="Pfam" id="PF00583">
    <property type="entry name" value="Acetyltransf_1"/>
    <property type="match status" value="1"/>
</dbReference>
<dbReference type="Proteomes" id="UP001206128">
    <property type="component" value="Unassembled WGS sequence"/>
</dbReference>
<keyword evidence="1" id="KW-0808">Transferase</keyword>
<dbReference type="GO" id="GO:0016747">
    <property type="term" value="F:acyltransferase activity, transferring groups other than amino-acyl groups"/>
    <property type="evidence" value="ECO:0007669"/>
    <property type="project" value="InterPro"/>
</dbReference>
<evidence type="ECO:0000256" key="2">
    <source>
        <dbReference type="ARBA" id="ARBA00023315"/>
    </source>
</evidence>
<protein>
    <submittedName>
        <fullName evidence="4">Acetyltransferase (GNAT) family protein</fullName>
    </submittedName>
</protein>
<dbReference type="PROSITE" id="PS51186">
    <property type="entry name" value="GNAT"/>
    <property type="match status" value="1"/>
</dbReference>
<gene>
    <name evidence="4" type="ORF">LX83_001213</name>
</gene>
<dbReference type="EMBL" id="JAMTCK010000003">
    <property type="protein sequence ID" value="MCP2164373.1"/>
    <property type="molecule type" value="Genomic_DNA"/>
</dbReference>
<dbReference type="PANTHER" id="PTHR43877">
    <property type="entry name" value="AMINOALKYLPHOSPHONATE N-ACETYLTRANSFERASE-RELATED-RELATED"/>
    <property type="match status" value="1"/>
</dbReference>
<dbReference type="CDD" id="cd04301">
    <property type="entry name" value="NAT_SF"/>
    <property type="match status" value="1"/>
</dbReference>
<dbReference type="InterPro" id="IPR000182">
    <property type="entry name" value="GNAT_dom"/>
</dbReference>
<dbReference type="AlphaFoldDB" id="A0AAE3GAS2"/>
<reference evidence="4" key="1">
    <citation type="submission" date="2022-06" db="EMBL/GenBank/DDBJ databases">
        <title>Genomic Encyclopedia of Archaeal and Bacterial Type Strains, Phase II (KMG-II): from individual species to whole genera.</title>
        <authorList>
            <person name="Goeker M."/>
        </authorList>
    </citation>
    <scope>NUCLEOTIDE SEQUENCE</scope>
    <source>
        <strain evidence="4">DSM 43935</strain>
    </source>
</reference>
<evidence type="ECO:0000259" key="3">
    <source>
        <dbReference type="PROSITE" id="PS51186"/>
    </source>
</evidence>
<proteinExistence type="predicted"/>
<name>A0AAE3GAS2_9PSEU</name>
<dbReference type="PANTHER" id="PTHR43877:SF2">
    <property type="entry name" value="AMINOALKYLPHOSPHONATE N-ACETYLTRANSFERASE-RELATED"/>
    <property type="match status" value="1"/>
</dbReference>
<dbReference type="RefSeq" id="WP_253767985.1">
    <property type="nucleotide sequence ID" value="NZ_JAMTCK010000003.1"/>
</dbReference>
<evidence type="ECO:0000313" key="4">
    <source>
        <dbReference type="EMBL" id="MCP2164373.1"/>
    </source>
</evidence>
<dbReference type="Gene3D" id="3.40.630.30">
    <property type="match status" value="1"/>
</dbReference>
<dbReference type="InterPro" id="IPR050832">
    <property type="entry name" value="Bact_Acetyltransf"/>
</dbReference>
<evidence type="ECO:0000313" key="5">
    <source>
        <dbReference type="Proteomes" id="UP001206128"/>
    </source>
</evidence>
<keyword evidence="5" id="KW-1185">Reference proteome</keyword>
<evidence type="ECO:0000256" key="1">
    <source>
        <dbReference type="ARBA" id="ARBA00022679"/>
    </source>
</evidence>
<comment type="caution">
    <text evidence="4">The sequence shown here is derived from an EMBL/GenBank/DDBJ whole genome shotgun (WGS) entry which is preliminary data.</text>
</comment>
<feature type="domain" description="N-acetyltransferase" evidence="3">
    <location>
        <begin position="1"/>
        <end position="154"/>
    </location>
</feature>
<keyword evidence="2" id="KW-0012">Acyltransferase</keyword>
<accession>A0AAE3GAS2</accession>